<feature type="domain" description="UDP-N-acetylglucosamine 2-epimerase" evidence="1">
    <location>
        <begin position="28"/>
        <end position="356"/>
    </location>
</feature>
<sequence length="373" mass="42380">MDKKVLLFVTGTRADFGKMEPLAREAFNNGFKVIFFVTGMHMMREYGLTKEEVHKNKDIQIFEFSNQKYGDKLDTILSNTVRGFSNYVKEINPDIVIIHGDRIEAIACSLVCSTNNIISAHIEGGEVSGTIDEVFRHCNTKLCTFHLVSSNEAKKRVRQMGEPEKNIFVIGSPELDIHGRKSGVDLLQVKERYKIDFKEYGICIFHPVTTEENQIKIQAENLFKSLSISNRNFVIILPNNDPGSIYICNEIDKLNSNNFRIIPSMRFNYFSELMKNSSLIIGNSSLGVREAPFLGIMSINIGTRQNKRALTQSIYNCSGQSIPEIVDAIGKFWNKKTTSHKGFGSGNSRKKFLKFINSDKIWNQSTQKSFEEL</sequence>
<dbReference type="NCBIfam" id="TIGR03568">
    <property type="entry name" value="NeuC_NnaA"/>
    <property type="match status" value="1"/>
</dbReference>
<accession>A2C1S1</accession>
<dbReference type="eggNOG" id="COG0381">
    <property type="taxonomic scope" value="Bacteria"/>
</dbReference>
<dbReference type="AlphaFoldDB" id="A2C1S1"/>
<dbReference type="PANTHER" id="PTHR43174:SF3">
    <property type="entry name" value="UDP-N-ACETYLGLUCOSAMINE 2-EPIMERASE"/>
    <property type="match status" value="1"/>
</dbReference>
<evidence type="ECO:0000313" key="2">
    <source>
        <dbReference type="EMBL" id="ABM75431.1"/>
    </source>
</evidence>
<dbReference type="Proteomes" id="UP000002592">
    <property type="component" value="Chromosome"/>
</dbReference>
<dbReference type="EC" id="5.1.3.14" evidence="2"/>
<dbReference type="GO" id="GO:0006047">
    <property type="term" value="P:UDP-N-acetylglucosamine metabolic process"/>
    <property type="evidence" value="ECO:0007669"/>
    <property type="project" value="InterPro"/>
</dbReference>
<keyword evidence="2" id="KW-0413">Isomerase</keyword>
<dbReference type="Pfam" id="PF02350">
    <property type="entry name" value="Epimerase_2"/>
    <property type="match status" value="1"/>
</dbReference>
<proteinExistence type="predicted"/>
<dbReference type="KEGG" id="pme:NATL1_08731"/>
<dbReference type="GO" id="GO:0008761">
    <property type="term" value="F:UDP-N-acetylglucosamine 2-epimerase activity"/>
    <property type="evidence" value="ECO:0007669"/>
    <property type="project" value="UniProtKB-EC"/>
</dbReference>
<dbReference type="Gene3D" id="3.40.50.2000">
    <property type="entry name" value="Glycogen Phosphorylase B"/>
    <property type="match status" value="2"/>
</dbReference>
<dbReference type="HOGENOM" id="CLU_061127_0_0_3"/>
<evidence type="ECO:0000259" key="1">
    <source>
        <dbReference type="Pfam" id="PF02350"/>
    </source>
</evidence>
<organism evidence="2 3">
    <name type="scientific">Prochlorococcus marinus (strain NATL1A)</name>
    <dbReference type="NCBI Taxonomy" id="167555"/>
    <lineage>
        <taxon>Bacteria</taxon>
        <taxon>Bacillati</taxon>
        <taxon>Cyanobacteriota</taxon>
        <taxon>Cyanophyceae</taxon>
        <taxon>Synechococcales</taxon>
        <taxon>Prochlorococcaceae</taxon>
        <taxon>Prochlorococcus</taxon>
    </lineage>
</organism>
<dbReference type="RefSeq" id="WP_011823576.1">
    <property type="nucleotide sequence ID" value="NC_008819.1"/>
</dbReference>
<dbReference type="PANTHER" id="PTHR43174">
    <property type="entry name" value="UDP-N-ACETYLGLUCOSAMINE 2-EPIMERASE"/>
    <property type="match status" value="1"/>
</dbReference>
<name>A2C1S1_PROM1</name>
<dbReference type="InterPro" id="IPR003331">
    <property type="entry name" value="UDP_GlcNAc_Epimerase_2_dom"/>
</dbReference>
<protein>
    <submittedName>
        <fullName evidence="2">UDP-N-acetylglucosamine 2-epimerase</fullName>
        <ecNumber evidence="2">5.1.3.14</ecNumber>
    </submittedName>
</protein>
<evidence type="ECO:0000313" key="3">
    <source>
        <dbReference type="Proteomes" id="UP000002592"/>
    </source>
</evidence>
<dbReference type="InterPro" id="IPR029767">
    <property type="entry name" value="WecB-like"/>
</dbReference>
<gene>
    <name evidence="2" type="ordered locus">NATL1_08731</name>
</gene>
<dbReference type="SUPFAM" id="SSF53756">
    <property type="entry name" value="UDP-Glycosyltransferase/glycogen phosphorylase"/>
    <property type="match status" value="1"/>
</dbReference>
<reference evidence="3" key="1">
    <citation type="journal article" date="2007" name="PLoS Genet.">
        <title>Patterns and implications of gene gain and loss in the evolution of Prochlorococcus.</title>
        <authorList>
            <person name="Kettler G.C."/>
            <person name="Martiny A.C."/>
            <person name="Huang K."/>
            <person name="Zucker J."/>
            <person name="Coleman M.L."/>
            <person name="Rodrigue S."/>
            <person name="Chen F."/>
            <person name="Lapidus A."/>
            <person name="Ferriera S."/>
            <person name="Johnson J."/>
            <person name="Steglich C."/>
            <person name="Church G.M."/>
            <person name="Richardson P."/>
            <person name="Chisholm S.W."/>
        </authorList>
    </citation>
    <scope>NUCLEOTIDE SEQUENCE [LARGE SCALE GENOMIC DNA]</scope>
    <source>
        <strain evidence="3">NATL1A</strain>
    </source>
</reference>
<dbReference type="GO" id="GO:0004553">
    <property type="term" value="F:hydrolase activity, hydrolyzing O-glycosyl compounds"/>
    <property type="evidence" value="ECO:0007669"/>
    <property type="project" value="InterPro"/>
</dbReference>
<dbReference type="EMBL" id="CP000553">
    <property type="protein sequence ID" value="ABM75431.1"/>
    <property type="molecule type" value="Genomic_DNA"/>
</dbReference>
<dbReference type="InterPro" id="IPR020004">
    <property type="entry name" value="UDP-GlcNAc_Epase"/>
</dbReference>